<dbReference type="PANTHER" id="PTHR42847:SF4">
    <property type="entry name" value="ALKANESULFONATE MONOOXYGENASE-RELATED"/>
    <property type="match status" value="1"/>
</dbReference>
<dbReference type="InterPro" id="IPR050172">
    <property type="entry name" value="SsuD_RutA_monooxygenase"/>
</dbReference>
<evidence type="ECO:0000256" key="3">
    <source>
        <dbReference type="ARBA" id="ARBA00023002"/>
    </source>
</evidence>
<feature type="domain" description="Luciferase-like" evidence="5">
    <location>
        <begin position="15"/>
        <end position="222"/>
    </location>
</feature>
<dbReference type="InterPro" id="IPR036661">
    <property type="entry name" value="Luciferase-like_sf"/>
</dbReference>
<dbReference type="OrthoDB" id="5175259at2"/>
<sequence length="286" mass="31820">MRYAINLPLFEEYASPRLIASLAREAEQAGWDGFFVCDHLVSDLIDPPPIGDPWITLAAVAAATERMRIGPIVTPLARRRPWKVARETVALDHLSGGRLTLGVGLGFPPELEFAKFGEDPSARVRAAKLDEALEIVTGLWSGQEFSHSGEQFQIAPTTFRPTPLQFPRIPIWVAGVWPRPRPFARAARWDGVVPMGEGLGYHEMMSVESTREVIAAIQRQRTSDTAFDVVHWGSTPDGKTAVMDDYADAGVTWWMETLAPWSYGWADEGPWPIDAMNERIRMGPRA</sequence>
<evidence type="ECO:0000313" key="6">
    <source>
        <dbReference type="EMBL" id="SDM61692.1"/>
    </source>
</evidence>
<dbReference type="Gene3D" id="3.20.20.30">
    <property type="entry name" value="Luciferase-like domain"/>
    <property type="match status" value="1"/>
</dbReference>
<keyword evidence="2" id="KW-0288">FMN</keyword>
<dbReference type="AlphaFoldDB" id="A0A1G9UP12"/>
<dbReference type="Pfam" id="PF00296">
    <property type="entry name" value="Bac_luciferase"/>
    <property type="match status" value="1"/>
</dbReference>
<dbReference type="STRING" id="211114.SAMN04489726_2528"/>
<organism evidence="6 7">
    <name type="scientific">Allokutzneria albata</name>
    <name type="common">Kibdelosporangium albatum</name>
    <dbReference type="NCBI Taxonomy" id="211114"/>
    <lineage>
        <taxon>Bacteria</taxon>
        <taxon>Bacillati</taxon>
        <taxon>Actinomycetota</taxon>
        <taxon>Actinomycetes</taxon>
        <taxon>Pseudonocardiales</taxon>
        <taxon>Pseudonocardiaceae</taxon>
        <taxon>Allokutzneria</taxon>
    </lineage>
</organism>
<dbReference type="EMBL" id="LT629701">
    <property type="protein sequence ID" value="SDM61692.1"/>
    <property type="molecule type" value="Genomic_DNA"/>
</dbReference>
<keyword evidence="7" id="KW-1185">Reference proteome</keyword>
<dbReference type="InterPro" id="IPR011251">
    <property type="entry name" value="Luciferase-like_dom"/>
</dbReference>
<dbReference type="eggNOG" id="COG2141">
    <property type="taxonomic scope" value="Bacteria"/>
</dbReference>
<dbReference type="GO" id="GO:0008726">
    <property type="term" value="F:alkanesulfonate monooxygenase activity"/>
    <property type="evidence" value="ECO:0007669"/>
    <property type="project" value="TreeGrafter"/>
</dbReference>
<dbReference type="GO" id="GO:0046306">
    <property type="term" value="P:alkanesulfonate catabolic process"/>
    <property type="evidence" value="ECO:0007669"/>
    <property type="project" value="TreeGrafter"/>
</dbReference>
<evidence type="ECO:0000313" key="7">
    <source>
        <dbReference type="Proteomes" id="UP000183376"/>
    </source>
</evidence>
<accession>A0A1G9UP12</accession>
<proteinExistence type="predicted"/>
<protein>
    <submittedName>
        <fullName evidence="6">Luciferase-like monooxygenase</fullName>
    </submittedName>
</protein>
<dbReference type="SUPFAM" id="SSF51679">
    <property type="entry name" value="Bacterial luciferase-like"/>
    <property type="match status" value="1"/>
</dbReference>
<evidence type="ECO:0000256" key="1">
    <source>
        <dbReference type="ARBA" id="ARBA00022630"/>
    </source>
</evidence>
<evidence type="ECO:0000256" key="2">
    <source>
        <dbReference type="ARBA" id="ARBA00022643"/>
    </source>
</evidence>
<keyword evidence="1" id="KW-0285">Flavoprotein</keyword>
<dbReference type="RefSeq" id="WP_052407515.1">
    <property type="nucleotide sequence ID" value="NZ_JOEF01000014.1"/>
</dbReference>
<name>A0A1G9UP12_ALLAB</name>
<reference evidence="6 7" key="1">
    <citation type="submission" date="2016-10" db="EMBL/GenBank/DDBJ databases">
        <authorList>
            <person name="de Groot N.N."/>
        </authorList>
    </citation>
    <scope>NUCLEOTIDE SEQUENCE [LARGE SCALE GENOMIC DNA]</scope>
    <source>
        <strain evidence="6 7">DSM 44149</strain>
    </source>
</reference>
<keyword evidence="3" id="KW-0560">Oxidoreductase</keyword>
<dbReference type="PANTHER" id="PTHR42847">
    <property type="entry name" value="ALKANESULFONATE MONOOXYGENASE"/>
    <property type="match status" value="1"/>
</dbReference>
<gene>
    <name evidence="6" type="ORF">SAMN04489726_2528</name>
</gene>
<evidence type="ECO:0000259" key="5">
    <source>
        <dbReference type="Pfam" id="PF00296"/>
    </source>
</evidence>
<evidence type="ECO:0000256" key="4">
    <source>
        <dbReference type="ARBA" id="ARBA00023033"/>
    </source>
</evidence>
<keyword evidence="4 6" id="KW-0503">Monooxygenase</keyword>
<dbReference type="Proteomes" id="UP000183376">
    <property type="component" value="Chromosome I"/>
</dbReference>